<reference evidence="3 4" key="1">
    <citation type="journal article" date="2019" name="Commun. Biol.">
        <title>The bagworm genome reveals a unique fibroin gene that provides high tensile strength.</title>
        <authorList>
            <person name="Kono N."/>
            <person name="Nakamura H."/>
            <person name="Ohtoshi R."/>
            <person name="Tomita M."/>
            <person name="Numata K."/>
            <person name="Arakawa K."/>
        </authorList>
    </citation>
    <scope>NUCLEOTIDE SEQUENCE [LARGE SCALE GENOMIC DNA]</scope>
</reference>
<evidence type="ECO:0000256" key="1">
    <source>
        <dbReference type="ARBA" id="ARBA00023002"/>
    </source>
</evidence>
<dbReference type="SUPFAM" id="SSF51735">
    <property type="entry name" value="NAD(P)-binding Rossmann-fold domains"/>
    <property type="match status" value="1"/>
</dbReference>
<evidence type="ECO:0000313" key="3">
    <source>
        <dbReference type="EMBL" id="GBP92922.1"/>
    </source>
</evidence>
<dbReference type="Proteomes" id="UP000299102">
    <property type="component" value="Unassembled WGS sequence"/>
</dbReference>
<proteinExistence type="inferred from homology"/>
<keyword evidence="4" id="KW-1185">Reference proteome</keyword>
<evidence type="ECO:0000313" key="4">
    <source>
        <dbReference type="Proteomes" id="UP000299102"/>
    </source>
</evidence>
<evidence type="ECO:0000256" key="2">
    <source>
        <dbReference type="RuleBase" id="RU000363"/>
    </source>
</evidence>
<comment type="caution">
    <text evidence="3">The sequence shown here is derived from an EMBL/GenBank/DDBJ whole genome shotgun (WGS) entry which is preliminary data.</text>
</comment>
<dbReference type="Pfam" id="PF00106">
    <property type="entry name" value="adh_short"/>
    <property type="match status" value="1"/>
</dbReference>
<sequence>MACRDVDKAQTAKLEIEDQCKDMKGVGFMLVAKCDLSSLESIRRCAQHVLDTERQLNILVNNAGVMMCPKSETADGFEMQFGTNHLGHFLLTLLLLPRIRNSTPARIVTVASIAHLISSEIHFGDLNYKRRTYHSIEAYAQSKLANVVFSKELARKLKWEVTLLAAPEGSILVQGLGTIETNVSPMVTWRVRGAGGERSGRQVRTRISMLRRFSRSVVVYRRPHLYVGTQNSAPAAVCNYLESVAALHHSWTSATSGLRGLFLITCRQNFFVCEAPSGARPSAVADIADA</sequence>
<dbReference type="GO" id="GO:0016491">
    <property type="term" value="F:oxidoreductase activity"/>
    <property type="evidence" value="ECO:0007669"/>
    <property type="project" value="UniProtKB-KW"/>
</dbReference>
<dbReference type="PANTHER" id="PTHR43157:SF73">
    <property type="entry name" value="WW DOMAIN-CONTAINING OXIDOREDUCTASE-LIKE PROTEIN"/>
    <property type="match status" value="1"/>
</dbReference>
<name>A0A4C1ZZJ6_EUMVA</name>
<dbReference type="InterPro" id="IPR036291">
    <property type="entry name" value="NAD(P)-bd_dom_sf"/>
</dbReference>
<dbReference type="OrthoDB" id="191139at2759"/>
<dbReference type="EMBL" id="BGZK01002322">
    <property type="protein sequence ID" value="GBP92922.1"/>
    <property type="molecule type" value="Genomic_DNA"/>
</dbReference>
<dbReference type="PANTHER" id="PTHR43157">
    <property type="entry name" value="PHOSPHATIDYLINOSITOL-GLYCAN BIOSYNTHESIS CLASS F PROTEIN-RELATED"/>
    <property type="match status" value="1"/>
</dbReference>
<dbReference type="PRINTS" id="PR00080">
    <property type="entry name" value="SDRFAMILY"/>
</dbReference>
<organism evidence="3 4">
    <name type="scientific">Eumeta variegata</name>
    <name type="common">Bagworm moth</name>
    <name type="synonym">Eumeta japonica</name>
    <dbReference type="NCBI Taxonomy" id="151549"/>
    <lineage>
        <taxon>Eukaryota</taxon>
        <taxon>Metazoa</taxon>
        <taxon>Ecdysozoa</taxon>
        <taxon>Arthropoda</taxon>
        <taxon>Hexapoda</taxon>
        <taxon>Insecta</taxon>
        <taxon>Pterygota</taxon>
        <taxon>Neoptera</taxon>
        <taxon>Endopterygota</taxon>
        <taxon>Lepidoptera</taxon>
        <taxon>Glossata</taxon>
        <taxon>Ditrysia</taxon>
        <taxon>Tineoidea</taxon>
        <taxon>Psychidae</taxon>
        <taxon>Oiketicinae</taxon>
        <taxon>Eumeta</taxon>
    </lineage>
</organism>
<dbReference type="InterPro" id="IPR002347">
    <property type="entry name" value="SDR_fam"/>
</dbReference>
<dbReference type="AlphaFoldDB" id="A0A4C1ZZJ6"/>
<keyword evidence="1" id="KW-0560">Oxidoreductase</keyword>
<accession>A0A4C1ZZJ6</accession>
<dbReference type="STRING" id="151549.A0A4C1ZZJ6"/>
<gene>
    <name evidence="3" type="primary">Rdh12</name>
    <name evidence="3" type="ORF">EVAR_65021_1</name>
</gene>
<comment type="similarity">
    <text evidence="2">Belongs to the short-chain dehydrogenases/reductases (SDR) family.</text>
</comment>
<protein>
    <submittedName>
        <fullName evidence="3">Retinol dehydrogenase 12</fullName>
    </submittedName>
</protein>
<dbReference type="PRINTS" id="PR00081">
    <property type="entry name" value="GDHRDH"/>
</dbReference>
<dbReference type="Gene3D" id="3.40.50.720">
    <property type="entry name" value="NAD(P)-binding Rossmann-like Domain"/>
    <property type="match status" value="1"/>
</dbReference>